<protein>
    <recommendedName>
        <fullName evidence="4">EF-hand domain-containing protein</fullName>
    </recommendedName>
</protein>
<dbReference type="Gene3D" id="1.10.238.10">
    <property type="entry name" value="EF-hand"/>
    <property type="match status" value="3"/>
</dbReference>
<accession>A0ABR0WEL0</accession>
<evidence type="ECO:0000256" key="1">
    <source>
        <dbReference type="ARBA" id="ARBA00022723"/>
    </source>
</evidence>
<evidence type="ECO:0000313" key="5">
    <source>
        <dbReference type="EMBL" id="KAK6144514.1"/>
    </source>
</evidence>
<sequence>MENQKNPNPSAETPLTKEEEVEKVFSKFDTNGDGKISSPVFNGLGSETSAEEVARMMSELDRDGDGYVDLTEFKSFHYGGSGGNENKEKELKEAFDLYDKDKNGKISAIESRTRCSGAWGGLLD</sequence>
<evidence type="ECO:0000259" key="4">
    <source>
        <dbReference type="PROSITE" id="PS50222"/>
    </source>
</evidence>
<dbReference type="PROSITE" id="PS00018">
    <property type="entry name" value="EF_HAND_1"/>
    <property type="match status" value="1"/>
</dbReference>
<dbReference type="CDD" id="cd00051">
    <property type="entry name" value="EFh"/>
    <property type="match status" value="1"/>
</dbReference>
<name>A0ABR0WEL0_REHGL</name>
<feature type="domain" description="EF-hand" evidence="4">
    <location>
        <begin position="86"/>
        <end position="121"/>
    </location>
</feature>
<dbReference type="InterPro" id="IPR018247">
    <property type="entry name" value="EF_Hand_1_Ca_BS"/>
</dbReference>
<dbReference type="EMBL" id="JABTTQ020000012">
    <property type="protein sequence ID" value="KAK6144514.1"/>
    <property type="molecule type" value="Genomic_DNA"/>
</dbReference>
<proteinExistence type="predicted"/>
<comment type="caution">
    <text evidence="5">The sequence shown here is derived from an EMBL/GenBank/DDBJ whole genome shotgun (WGS) entry which is preliminary data.</text>
</comment>
<dbReference type="Pfam" id="PF13405">
    <property type="entry name" value="EF-hand_6"/>
    <property type="match status" value="1"/>
</dbReference>
<evidence type="ECO:0000256" key="2">
    <source>
        <dbReference type="ARBA" id="ARBA00022737"/>
    </source>
</evidence>
<dbReference type="InterPro" id="IPR011992">
    <property type="entry name" value="EF-hand-dom_pair"/>
</dbReference>
<keyword evidence="1" id="KW-0479">Metal-binding</keyword>
<dbReference type="SMART" id="SM00054">
    <property type="entry name" value="EFh"/>
    <property type="match status" value="3"/>
</dbReference>
<dbReference type="Proteomes" id="UP001318860">
    <property type="component" value="Unassembled WGS sequence"/>
</dbReference>
<dbReference type="InterPro" id="IPR039647">
    <property type="entry name" value="EF_hand_pair_protein_CML-like"/>
</dbReference>
<feature type="domain" description="EF-hand" evidence="4">
    <location>
        <begin position="16"/>
        <end position="37"/>
    </location>
</feature>
<feature type="domain" description="EF-hand" evidence="4">
    <location>
        <begin position="48"/>
        <end position="83"/>
    </location>
</feature>
<dbReference type="PROSITE" id="PS50222">
    <property type="entry name" value="EF_HAND_2"/>
    <property type="match status" value="3"/>
</dbReference>
<dbReference type="InterPro" id="IPR002048">
    <property type="entry name" value="EF_hand_dom"/>
</dbReference>
<dbReference type="PANTHER" id="PTHR10891">
    <property type="entry name" value="EF-HAND CALCIUM-BINDING DOMAIN CONTAINING PROTEIN"/>
    <property type="match status" value="1"/>
</dbReference>
<keyword evidence="3" id="KW-0106">Calcium</keyword>
<dbReference type="Pfam" id="PF13202">
    <property type="entry name" value="EF-hand_5"/>
    <property type="match status" value="1"/>
</dbReference>
<keyword evidence="6" id="KW-1185">Reference proteome</keyword>
<reference evidence="5 6" key="1">
    <citation type="journal article" date="2021" name="Comput. Struct. Biotechnol. J.">
        <title>De novo genome assembly of the potent medicinal plant Rehmannia glutinosa using nanopore technology.</title>
        <authorList>
            <person name="Ma L."/>
            <person name="Dong C."/>
            <person name="Song C."/>
            <person name="Wang X."/>
            <person name="Zheng X."/>
            <person name="Niu Y."/>
            <person name="Chen S."/>
            <person name="Feng W."/>
        </authorList>
    </citation>
    <scope>NUCLEOTIDE SEQUENCE [LARGE SCALE GENOMIC DNA]</scope>
    <source>
        <strain evidence="5">DH-2019</strain>
    </source>
</reference>
<dbReference type="Pfam" id="PF13833">
    <property type="entry name" value="EF-hand_8"/>
    <property type="match status" value="1"/>
</dbReference>
<keyword evidence="2" id="KW-0677">Repeat</keyword>
<organism evidence="5 6">
    <name type="scientific">Rehmannia glutinosa</name>
    <name type="common">Chinese foxglove</name>
    <dbReference type="NCBI Taxonomy" id="99300"/>
    <lineage>
        <taxon>Eukaryota</taxon>
        <taxon>Viridiplantae</taxon>
        <taxon>Streptophyta</taxon>
        <taxon>Embryophyta</taxon>
        <taxon>Tracheophyta</taxon>
        <taxon>Spermatophyta</taxon>
        <taxon>Magnoliopsida</taxon>
        <taxon>eudicotyledons</taxon>
        <taxon>Gunneridae</taxon>
        <taxon>Pentapetalae</taxon>
        <taxon>asterids</taxon>
        <taxon>lamiids</taxon>
        <taxon>Lamiales</taxon>
        <taxon>Orobanchaceae</taxon>
        <taxon>Rehmannieae</taxon>
        <taxon>Rehmannia</taxon>
    </lineage>
</organism>
<dbReference type="SUPFAM" id="SSF47473">
    <property type="entry name" value="EF-hand"/>
    <property type="match status" value="1"/>
</dbReference>
<gene>
    <name evidence="5" type="ORF">DH2020_021334</name>
</gene>
<evidence type="ECO:0000313" key="6">
    <source>
        <dbReference type="Proteomes" id="UP001318860"/>
    </source>
</evidence>
<evidence type="ECO:0000256" key="3">
    <source>
        <dbReference type="ARBA" id="ARBA00022837"/>
    </source>
</evidence>